<evidence type="ECO:0000313" key="4">
    <source>
        <dbReference type="Proteomes" id="UP000569951"/>
    </source>
</evidence>
<feature type="transmembrane region" description="Helical" evidence="1">
    <location>
        <begin position="12"/>
        <end position="30"/>
    </location>
</feature>
<gene>
    <name evidence="3" type="ORF">HNR42_001756</name>
</gene>
<organism evidence="3 4">
    <name type="scientific">Deinobacterium chartae</name>
    <dbReference type="NCBI Taxonomy" id="521158"/>
    <lineage>
        <taxon>Bacteria</taxon>
        <taxon>Thermotogati</taxon>
        <taxon>Deinococcota</taxon>
        <taxon>Deinococci</taxon>
        <taxon>Deinococcales</taxon>
        <taxon>Deinococcaceae</taxon>
        <taxon>Deinobacterium</taxon>
    </lineage>
</organism>
<feature type="transmembrane region" description="Helical" evidence="1">
    <location>
        <begin position="36"/>
        <end position="52"/>
    </location>
</feature>
<accession>A0A841HXR6</accession>
<keyword evidence="3" id="KW-0378">Hydrolase</keyword>
<dbReference type="RefSeq" id="WP_183986616.1">
    <property type="nucleotide sequence ID" value="NZ_JACHHG010000005.1"/>
</dbReference>
<dbReference type="GO" id="GO:0080120">
    <property type="term" value="P:CAAX-box protein maturation"/>
    <property type="evidence" value="ECO:0007669"/>
    <property type="project" value="UniProtKB-ARBA"/>
</dbReference>
<keyword evidence="4" id="KW-1185">Reference proteome</keyword>
<feature type="transmembrane region" description="Helical" evidence="1">
    <location>
        <begin position="241"/>
        <end position="262"/>
    </location>
</feature>
<evidence type="ECO:0000256" key="1">
    <source>
        <dbReference type="SAM" id="Phobius"/>
    </source>
</evidence>
<comment type="caution">
    <text evidence="3">The sequence shown here is derived from an EMBL/GenBank/DDBJ whole genome shotgun (WGS) entry which is preliminary data.</text>
</comment>
<dbReference type="InterPro" id="IPR003675">
    <property type="entry name" value="Rce1/LyrA-like_dom"/>
</dbReference>
<dbReference type="Pfam" id="PF02517">
    <property type="entry name" value="Rce1-like"/>
    <property type="match status" value="1"/>
</dbReference>
<feature type="transmembrane region" description="Helical" evidence="1">
    <location>
        <begin position="59"/>
        <end position="80"/>
    </location>
</feature>
<keyword evidence="1" id="KW-1133">Transmembrane helix</keyword>
<dbReference type="EMBL" id="JACHHG010000005">
    <property type="protein sequence ID" value="MBB6098331.1"/>
    <property type="molecule type" value="Genomic_DNA"/>
</dbReference>
<feature type="transmembrane region" description="Helical" evidence="1">
    <location>
        <begin position="126"/>
        <end position="147"/>
    </location>
</feature>
<feature type="transmembrane region" description="Helical" evidence="1">
    <location>
        <begin position="167"/>
        <end position="189"/>
    </location>
</feature>
<keyword evidence="1" id="KW-0472">Membrane</keyword>
<protein>
    <submittedName>
        <fullName evidence="3">Membrane protease YdiL (CAAX protease family)</fullName>
    </submittedName>
</protein>
<name>A0A841HXR6_9DEIO</name>
<evidence type="ECO:0000259" key="2">
    <source>
        <dbReference type="Pfam" id="PF02517"/>
    </source>
</evidence>
<feature type="transmembrane region" description="Helical" evidence="1">
    <location>
        <begin position="86"/>
        <end position="105"/>
    </location>
</feature>
<dbReference type="GO" id="GO:0006508">
    <property type="term" value="P:proteolysis"/>
    <property type="evidence" value="ECO:0007669"/>
    <property type="project" value="UniProtKB-KW"/>
</dbReference>
<sequence length="276" mass="31185">MNADTPADVPAPLPRFLAAALVCGSAIALYGLEARLVGYSLLAAGLIVAALLGRDARPLLRHLALIGVSLFVISLVPLKADLSNEAILRFTVVLSLAVLIPLVVSRRVLHEDIIRFPVRNTRWTRFEWTYFAVVVALGYLVLPVYFIGSGAYRNWPTVTEPDEITRLFVGVNAVGLWDELFFICTVFALLRQHFSFWQANALQATVFVSFLWELGYQAWGPFLTIPFALLQGYIFYRTKSFLYVLIVHLSFDIIIWMILIHAHTPRWFDIFVTSPR</sequence>
<reference evidence="3 4" key="1">
    <citation type="submission" date="2020-08" db="EMBL/GenBank/DDBJ databases">
        <title>Genomic Encyclopedia of Type Strains, Phase IV (KMG-IV): sequencing the most valuable type-strain genomes for metagenomic binning, comparative biology and taxonomic classification.</title>
        <authorList>
            <person name="Goeker M."/>
        </authorList>
    </citation>
    <scope>NUCLEOTIDE SEQUENCE [LARGE SCALE GENOMIC DNA]</scope>
    <source>
        <strain evidence="3 4">DSM 21458</strain>
    </source>
</reference>
<dbReference type="Proteomes" id="UP000569951">
    <property type="component" value="Unassembled WGS sequence"/>
</dbReference>
<keyword evidence="1" id="KW-0812">Transmembrane</keyword>
<keyword evidence="3" id="KW-0645">Protease</keyword>
<dbReference type="AlphaFoldDB" id="A0A841HXR6"/>
<dbReference type="GO" id="GO:0004175">
    <property type="term" value="F:endopeptidase activity"/>
    <property type="evidence" value="ECO:0007669"/>
    <property type="project" value="UniProtKB-ARBA"/>
</dbReference>
<proteinExistence type="predicted"/>
<evidence type="ECO:0000313" key="3">
    <source>
        <dbReference type="EMBL" id="MBB6098331.1"/>
    </source>
</evidence>
<feature type="domain" description="CAAX prenyl protease 2/Lysostaphin resistance protein A-like" evidence="2">
    <location>
        <begin position="165"/>
        <end position="253"/>
    </location>
</feature>